<protein>
    <submittedName>
        <fullName evidence="1">Uncharacterized protein</fullName>
    </submittedName>
</protein>
<evidence type="ECO:0000313" key="1">
    <source>
        <dbReference type="EMBL" id="GAF10892.1"/>
    </source>
</evidence>
<dbReference type="OrthoDB" id="2666420at2"/>
<keyword evidence="2" id="KW-1185">Reference proteome</keyword>
<gene>
    <name evidence="1" type="ORF">JCM16418_5124</name>
</gene>
<dbReference type="RefSeq" id="WP_036653746.1">
    <property type="nucleotide sequence ID" value="NZ_BAVZ01000044.1"/>
</dbReference>
<dbReference type="STRING" id="1236976.JCM16418_5124"/>
<dbReference type="EMBL" id="BAVZ01000044">
    <property type="protein sequence ID" value="GAF10892.1"/>
    <property type="molecule type" value="Genomic_DNA"/>
</dbReference>
<proteinExistence type="predicted"/>
<organism evidence="1 2">
    <name type="scientific">Paenibacillus pini JCM 16418</name>
    <dbReference type="NCBI Taxonomy" id="1236976"/>
    <lineage>
        <taxon>Bacteria</taxon>
        <taxon>Bacillati</taxon>
        <taxon>Bacillota</taxon>
        <taxon>Bacilli</taxon>
        <taxon>Bacillales</taxon>
        <taxon>Paenibacillaceae</taxon>
        <taxon>Paenibacillus</taxon>
    </lineage>
</organism>
<evidence type="ECO:0000313" key="2">
    <source>
        <dbReference type="Proteomes" id="UP000019364"/>
    </source>
</evidence>
<name>W7YQP9_9BACL</name>
<dbReference type="AlphaFoldDB" id="W7YQP9"/>
<sequence>MTILTTFNKLKWWIHVRVENIKHKLQIQKYKKLYGDYEDNEYNCGSLKHIWGTYGLNDTSGNNNSLYTANSIDITYDRDKKEYFLSVETAYMFGGRKGECEYLREMLQCFTEYMENNDLSKTFNKSIFFGSASVENSADSIEELYINFKIFVEGFCSIHSV</sequence>
<accession>W7YQP9</accession>
<comment type="caution">
    <text evidence="1">The sequence shown here is derived from an EMBL/GenBank/DDBJ whole genome shotgun (WGS) entry which is preliminary data.</text>
</comment>
<dbReference type="Proteomes" id="UP000019364">
    <property type="component" value="Unassembled WGS sequence"/>
</dbReference>
<reference evidence="1 2" key="1">
    <citation type="journal article" date="2014" name="Genome Announc.">
        <title>Draft Genome Sequence of Paenibacillus pini JCM 16418T, Isolated from the Rhizosphere of Pine Tree.</title>
        <authorList>
            <person name="Yuki M."/>
            <person name="Oshima K."/>
            <person name="Suda W."/>
            <person name="Oshida Y."/>
            <person name="Kitamura K."/>
            <person name="Iida Y."/>
            <person name="Hattori M."/>
            <person name="Ohkuma M."/>
        </authorList>
    </citation>
    <scope>NUCLEOTIDE SEQUENCE [LARGE SCALE GENOMIC DNA]</scope>
    <source>
        <strain evidence="1 2">JCM 16418</strain>
    </source>
</reference>